<protein>
    <recommendedName>
        <fullName evidence="2">DNA-binding protein HU</fullName>
    </recommendedName>
</protein>
<dbReference type="EMBL" id="AZEU01000174">
    <property type="protein sequence ID" value="KRL43960.1"/>
    <property type="molecule type" value="Genomic_DNA"/>
</dbReference>
<dbReference type="PANTHER" id="PTHR33175">
    <property type="entry name" value="DNA-BINDING PROTEIN HU"/>
    <property type="match status" value="1"/>
</dbReference>
<dbReference type="GO" id="GO:1990178">
    <property type="term" value="C:HU-DNA complex"/>
    <property type="evidence" value="ECO:0007669"/>
    <property type="project" value="UniProtKB-ARBA"/>
</dbReference>
<name>A0A0R1QSJ3_9LACO</name>
<dbReference type="Pfam" id="PF00216">
    <property type="entry name" value="Bac_DNA_binding"/>
    <property type="match status" value="1"/>
</dbReference>
<dbReference type="GO" id="GO:0005829">
    <property type="term" value="C:cytosol"/>
    <property type="evidence" value="ECO:0007669"/>
    <property type="project" value="TreeGrafter"/>
</dbReference>
<evidence type="ECO:0000256" key="2">
    <source>
        <dbReference type="ARBA" id="ARBA00021922"/>
    </source>
</evidence>
<dbReference type="InterPro" id="IPR000119">
    <property type="entry name" value="Hist_DNA-bd"/>
</dbReference>
<evidence type="ECO:0000313" key="7">
    <source>
        <dbReference type="Proteomes" id="UP000051790"/>
    </source>
</evidence>
<dbReference type="PROSITE" id="PS00045">
    <property type="entry name" value="HISTONE_LIKE"/>
    <property type="match status" value="1"/>
</dbReference>
<dbReference type="PANTHER" id="PTHR33175:SF3">
    <property type="entry name" value="DNA-BINDING PROTEIN HU-BETA"/>
    <property type="match status" value="1"/>
</dbReference>
<dbReference type="GO" id="GO:0030261">
    <property type="term" value="P:chromosome condensation"/>
    <property type="evidence" value="ECO:0007669"/>
    <property type="project" value="UniProtKB-KW"/>
</dbReference>
<comment type="similarity">
    <text evidence="1 5">Belongs to the bacterial histone-like protein family.</text>
</comment>
<reference evidence="6 7" key="1">
    <citation type="journal article" date="2015" name="Genome Announc.">
        <title>Expanding the biotechnology potential of lactobacilli through comparative genomics of 213 strains and associated genera.</title>
        <authorList>
            <person name="Sun Z."/>
            <person name="Harris H.M."/>
            <person name="McCann A."/>
            <person name="Guo C."/>
            <person name="Argimon S."/>
            <person name="Zhang W."/>
            <person name="Yang X."/>
            <person name="Jeffery I.B."/>
            <person name="Cooney J.C."/>
            <person name="Kagawa T.F."/>
            <person name="Liu W."/>
            <person name="Song Y."/>
            <person name="Salvetti E."/>
            <person name="Wrobel A."/>
            <person name="Rasinkangas P."/>
            <person name="Parkhill J."/>
            <person name="Rea M.C."/>
            <person name="O'Sullivan O."/>
            <person name="Ritari J."/>
            <person name="Douillard F.P."/>
            <person name="Paul Ross R."/>
            <person name="Yang R."/>
            <person name="Briner A.E."/>
            <person name="Felis G.E."/>
            <person name="de Vos W.M."/>
            <person name="Barrangou R."/>
            <person name="Klaenhammer T.R."/>
            <person name="Caufield P.W."/>
            <person name="Cui Y."/>
            <person name="Zhang H."/>
            <person name="O'Toole P.W."/>
        </authorList>
    </citation>
    <scope>NUCLEOTIDE SEQUENCE [LARGE SCALE GENOMIC DNA]</scope>
    <source>
        <strain evidence="6 7">DSM 13343</strain>
    </source>
</reference>
<dbReference type="SUPFAM" id="SSF47729">
    <property type="entry name" value="IHF-like DNA-binding proteins"/>
    <property type="match status" value="1"/>
</dbReference>
<keyword evidence="7" id="KW-1185">Reference proteome</keyword>
<dbReference type="InterPro" id="IPR020816">
    <property type="entry name" value="Histone-like_DNA-bd_CS"/>
</dbReference>
<dbReference type="FunFam" id="4.10.520.10:FF:000001">
    <property type="entry name" value="DNA-binding protein HU"/>
    <property type="match status" value="1"/>
</dbReference>
<keyword evidence="3" id="KW-0226">DNA condensation</keyword>
<evidence type="ECO:0000256" key="3">
    <source>
        <dbReference type="ARBA" id="ARBA00023067"/>
    </source>
</evidence>
<dbReference type="GO" id="GO:1990103">
    <property type="term" value="C:DnaA-HU complex"/>
    <property type="evidence" value="ECO:0007669"/>
    <property type="project" value="UniProtKB-ARBA"/>
</dbReference>
<dbReference type="GO" id="GO:0003677">
    <property type="term" value="F:DNA binding"/>
    <property type="evidence" value="ECO:0007669"/>
    <property type="project" value="UniProtKB-KW"/>
</dbReference>
<gene>
    <name evidence="6" type="ORF">FD01_GL001414</name>
</gene>
<dbReference type="GO" id="GO:0006270">
    <property type="term" value="P:DNA replication initiation"/>
    <property type="evidence" value="ECO:0007669"/>
    <property type="project" value="UniProtKB-ARBA"/>
</dbReference>
<dbReference type="AlphaFoldDB" id="A0A0R1QSJ3"/>
<proteinExistence type="inferred from homology"/>
<organism evidence="6 7">
    <name type="scientific">Lacticaseibacillus manihotivorans DSM 13343 = JCM 12514</name>
    <dbReference type="NCBI Taxonomy" id="1423769"/>
    <lineage>
        <taxon>Bacteria</taxon>
        <taxon>Bacillati</taxon>
        <taxon>Bacillota</taxon>
        <taxon>Bacilli</taxon>
        <taxon>Lactobacillales</taxon>
        <taxon>Lactobacillaceae</taxon>
        <taxon>Lacticaseibacillus</taxon>
    </lineage>
</organism>
<dbReference type="GO" id="GO:0030527">
    <property type="term" value="F:structural constituent of chromatin"/>
    <property type="evidence" value="ECO:0007669"/>
    <property type="project" value="InterPro"/>
</dbReference>
<evidence type="ECO:0000256" key="4">
    <source>
        <dbReference type="ARBA" id="ARBA00023125"/>
    </source>
</evidence>
<sequence>MEVKLLMANKAELIESVVEKTGLTKKDATAAVDAVFSSIQDNLAAGAKVQLIGFGNFEVRERAARKGRNPQTGAEIEIPASKVPAFKPGKALKDAVK</sequence>
<comment type="caution">
    <text evidence="6">The sequence shown here is derived from an EMBL/GenBank/DDBJ whole genome shotgun (WGS) entry which is preliminary data.</text>
</comment>
<accession>A0A0R1QSJ3</accession>
<dbReference type="PATRIC" id="fig|1423769.4.peg.1522"/>
<dbReference type="Proteomes" id="UP000051790">
    <property type="component" value="Unassembled WGS sequence"/>
</dbReference>
<dbReference type="Gene3D" id="4.10.520.10">
    <property type="entry name" value="IHF-like DNA-binding proteins"/>
    <property type="match status" value="1"/>
</dbReference>
<dbReference type="GO" id="GO:0010467">
    <property type="term" value="P:gene expression"/>
    <property type="evidence" value="ECO:0007669"/>
    <property type="project" value="UniProtKB-ARBA"/>
</dbReference>
<evidence type="ECO:0000256" key="5">
    <source>
        <dbReference type="RuleBase" id="RU003939"/>
    </source>
</evidence>
<keyword evidence="4 6" id="KW-0238">DNA-binding</keyword>
<dbReference type="CDD" id="cd13831">
    <property type="entry name" value="HU"/>
    <property type="match status" value="1"/>
</dbReference>
<dbReference type="SMART" id="SM00411">
    <property type="entry name" value="BHL"/>
    <property type="match status" value="1"/>
</dbReference>
<dbReference type="PRINTS" id="PR01727">
    <property type="entry name" value="DNABINDINGHU"/>
</dbReference>
<dbReference type="InterPro" id="IPR010992">
    <property type="entry name" value="IHF-like_DNA-bd_dom_sf"/>
</dbReference>
<evidence type="ECO:0000256" key="1">
    <source>
        <dbReference type="ARBA" id="ARBA00010529"/>
    </source>
</evidence>
<evidence type="ECO:0000313" key="6">
    <source>
        <dbReference type="EMBL" id="KRL43960.1"/>
    </source>
</evidence>
<dbReference type="GO" id="GO:0042802">
    <property type="term" value="F:identical protein binding"/>
    <property type="evidence" value="ECO:0007669"/>
    <property type="project" value="UniProtKB-ARBA"/>
</dbReference>